<dbReference type="InterPro" id="IPR003593">
    <property type="entry name" value="AAA+_ATPase"/>
</dbReference>
<dbReference type="GO" id="GO:0009378">
    <property type="term" value="F:four-way junction helicase activity"/>
    <property type="evidence" value="ECO:0007669"/>
    <property type="project" value="InterPro"/>
</dbReference>
<keyword evidence="1" id="KW-0963">Cytoplasm</keyword>
<keyword evidence="10" id="KW-0347">Helicase</keyword>
<proteinExistence type="inferred from homology"/>
<dbReference type="EMBL" id="FPIB01000010">
    <property type="protein sequence ID" value="SFV90159.1"/>
    <property type="molecule type" value="Genomic_DNA"/>
</dbReference>
<evidence type="ECO:0000256" key="4">
    <source>
        <dbReference type="ARBA" id="ARBA00022801"/>
    </source>
</evidence>
<evidence type="ECO:0000256" key="6">
    <source>
        <dbReference type="ARBA" id="ARBA00023125"/>
    </source>
</evidence>
<keyword evidence="6" id="KW-0238">DNA-binding</keyword>
<dbReference type="Pfam" id="PF05491">
    <property type="entry name" value="WHD_RuvB"/>
    <property type="match status" value="1"/>
</dbReference>
<dbReference type="SMART" id="SM00382">
    <property type="entry name" value="AAA"/>
    <property type="match status" value="1"/>
</dbReference>
<sequence length="333" mass="37422">MVEIERFEGEASYEVTLRPSSWDEYIGQEKIKKNLRVFIEASRRREEALDHILFFGPPGLGKTTLANIISTQMQANIKTTAAPMIEKAGDLAALLTNIEEGDILFIDEIHRMSPAIEEILYPAMEDFRLDIIIGSGPAAQTVKIDLPRFTLIGATTRAGMLSNPLRERFGMHFRMQFYTPEELAKIVEQAALKLEKPAHSNAALEIARRSRGTPRIALRLLRRVRDFSEVANEAEITLKRARYALDELGVNTLGFDEQDIQLLELLVSAKNRPMGLSTIAAALSEDEGTIEDVLEPYLIANGYIERTARGRIATQKSYEHFKLGGMREGLFDD</sequence>
<name>A0A1W1E8C5_9ZZZZ</name>
<evidence type="ECO:0000256" key="3">
    <source>
        <dbReference type="ARBA" id="ARBA00022763"/>
    </source>
</evidence>
<protein>
    <submittedName>
        <fullName evidence="10">Holliday junction DNA helicase RuvB</fullName>
    </submittedName>
</protein>
<evidence type="ECO:0000256" key="2">
    <source>
        <dbReference type="ARBA" id="ARBA00022741"/>
    </source>
</evidence>
<keyword evidence="5" id="KW-0067">ATP-binding</keyword>
<dbReference type="NCBIfam" id="NF000868">
    <property type="entry name" value="PRK00080.1"/>
    <property type="match status" value="1"/>
</dbReference>
<keyword evidence="3" id="KW-0227">DNA damage</keyword>
<dbReference type="SUPFAM" id="SSF52540">
    <property type="entry name" value="P-loop containing nucleoside triphosphate hydrolases"/>
    <property type="match status" value="1"/>
</dbReference>
<dbReference type="InterPro" id="IPR027417">
    <property type="entry name" value="P-loop_NTPase"/>
</dbReference>
<dbReference type="InterPro" id="IPR041445">
    <property type="entry name" value="AAA_lid_4"/>
</dbReference>
<keyword evidence="7" id="KW-0233">DNA recombination</keyword>
<dbReference type="Pfam" id="PF17864">
    <property type="entry name" value="AAA_lid_4"/>
    <property type="match status" value="1"/>
</dbReference>
<accession>A0A1W1E8C5</accession>
<dbReference type="GO" id="GO:0016787">
    <property type="term" value="F:hydrolase activity"/>
    <property type="evidence" value="ECO:0007669"/>
    <property type="project" value="UniProtKB-KW"/>
</dbReference>
<dbReference type="CDD" id="cd00009">
    <property type="entry name" value="AAA"/>
    <property type="match status" value="1"/>
</dbReference>
<dbReference type="GO" id="GO:0005524">
    <property type="term" value="F:ATP binding"/>
    <property type="evidence" value="ECO:0007669"/>
    <property type="project" value="UniProtKB-KW"/>
</dbReference>
<dbReference type="InterPro" id="IPR036388">
    <property type="entry name" value="WH-like_DNA-bd_sf"/>
</dbReference>
<dbReference type="SUPFAM" id="SSF46785">
    <property type="entry name" value="Winged helix' DNA-binding domain"/>
    <property type="match status" value="1"/>
</dbReference>
<dbReference type="Gene3D" id="1.10.8.60">
    <property type="match status" value="1"/>
</dbReference>
<dbReference type="PANTHER" id="PTHR42848">
    <property type="match status" value="1"/>
</dbReference>
<keyword evidence="4" id="KW-0378">Hydrolase</keyword>
<dbReference type="GO" id="GO:0006310">
    <property type="term" value="P:DNA recombination"/>
    <property type="evidence" value="ECO:0007669"/>
    <property type="project" value="UniProtKB-KW"/>
</dbReference>
<dbReference type="AlphaFoldDB" id="A0A1W1E8C5"/>
<dbReference type="Gene3D" id="1.10.10.10">
    <property type="entry name" value="Winged helix-like DNA-binding domain superfamily/Winged helix DNA-binding domain"/>
    <property type="match status" value="1"/>
</dbReference>
<dbReference type="GO" id="GO:0006281">
    <property type="term" value="P:DNA repair"/>
    <property type="evidence" value="ECO:0007669"/>
    <property type="project" value="UniProtKB-KW"/>
</dbReference>
<keyword evidence="8" id="KW-0234">DNA repair</keyword>
<reference evidence="10" key="1">
    <citation type="submission" date="2016-10" db="EMBL/GenBank/DDBJ databases">
        <authorList>
            <person name="de Groot N.N."/>
        </authorList>
    </citation>
    <scope>NUCLEOTIDE SEQUENCE</scope>
</reference>
<evidence type="ECO:0000259" key="9">
    <source>
        <dbReference type="SMART" id="SM00382"/>
    </source>
</evidence>
<dbReference type="GO" id="GO:0003677">
    <property type="term" value="F:DNA binding"/>
    <property type="evidence" value="ECO:0007669"/>
    <property type="project" value="UniProtKB-KW"/>
</dbReference>
<dbReference type="HAMAP" id="MF_00016">
    <property type="entry name" value="DNA_HJ_migration_RuvB"/>
    <property type="match status" value="1"/>
</dbReference>
<evidence type="ECO:0000256" key="8">
    <source>
        <dbReference type="ARBA" id="ARBA00023204"/>
    </source>
</evidence>
<dbReference type="NCBIfam" id="TIGR00635">
    <property type="entry name" value="ruvB"/>
    <property type="match status" value="1"/>
</dbReference>
<dbReference type="InterPro" id="IPR036390">
    <property type="entry name" value="WH_DNA-bd_sf"/>
</dbReference>
<dbReference type="InterPro" id="IPR008824">
    <property type="entry name" value="RuvB-like_N"/>
</dbReference>
<dbReference type="Pfam" id="PF05496">
    <property type="entry name" value="RuvB_N"/>
    <property type="match status" value="1"/>
</dbReference>
<organism evidence="10">
    <name type="scientific">hydrothermal vent metagenome</name>
    <dbReference type="NCBI Taxonomy" id="652676"/>
    <lineage>
        <taxon>unclassified sequences</taxon>
        <taxon>metagenomes</taxon>
        <taxon>ecological metagenomes</taxon>
    </lineage>
</organism>
<gene>
    <name evidence="10" type="ORF">MNB_SV-4-1275</name>
</gene>
<dbReference type="InterPro" id="IPR008823">
    <property type="entry name" value="RuvB_wg_C"/>
</dbReference>
<keyword evidence="2" id="KW-0547">Nucleotide-binding</keyword>
<dbReference type="PANTHER" id="PTHR42848:SF1">
    <property type="entry name" value="HOLLIDAY JUNCTION BRANCH MIGRATION COMPLEX SUBUNIT RUVB"/>
    <property type="match status" value="1"/>
</dbReference>
<evidence type="ECO:0000256" key="7">
    <source>
        <dbReference type="ARBA" id="ARBA00023172"/>
    </source>
</evidence>
<evidence type="ECO:0000256" key="1">
    <source>
        <dbReference type="ARBA" id="ARBA00022490"/>
    </source>
</evidence>
<evidence type="ECO:0000256" key="5">
    <source>
        <dbReference type="ARBA" id="ARBA00022840"/>
    </source>
</evidence>
<dbReference type="InterPro" id="IPR004605">
    <property type="entry name" value="DNA_helicase_Holl-junc_RuvB"/>
</dbReference>
<feature type="domain" description="AAA+ ATPase" evidence="9">
    <location>
        <begin position="48"/>
        <end position="183"/>
    </location>
</feature>
<dbReference type="Gene3D" id="3.40.50.300">
    <property type="entry name" value="P-loop containing nucleotide triphosphate hydrolases"/>
    <property type="match status" value="1"/>
</dbReference>
<evidence type="ECO:0000313" key="10">
    <source>
        <dbReference type="EMBL" id="SFV90159.1"/>
    </source>
</evidence>